<evidence type="ECO:0000256" key="11">
    <source>
        <dbReference type="ARBA" id="ARBA00034494"/>
    </source>
</evidence>
<feature type="compositionally biased region" description="Low complexity" evidence="13">
    <location>
        <begin position="3002"/>
        <end position="3019"/>
    </location>
</feature>
<dbReference type="InterPro" id="IPR016024">
    <property type="entry name" value="ARM-type_fold"/>
</dbReference>
<dbReference type="CDD" id="cd00078">
    <property type="entry name" value="HECTc"/>
    <property type="match status" value="1"/>
</dbReference>
<evidence type="ECO:0000256" key="1">
    <source>
        <dbReference type="ARBA" id="ARBA00000885"/>
    </source>
</evidence>
<feature type="compositionally biased region" description="Acidic residues" evidence="13">
    <location>
        <begin position="767"/>
        <end position="777"/>
    </location>
</feature>
<dbReference type="GeneID" id="110973984"/>
<dbReference type="PANTHER" id="PTHR11254">
    <property type="entry name" value="HECT DOMAIN UBIQUITIN-PROTEIN LIGASE"/>
    <property type="match status" value="1"/>
</dbReference>
<feature type="compositionally biased region" description="Low complexity" evidence="13">
    <location>
        <begin position="3095"/>
        <end position="3112"/>
    </location>
</feature>
<evidence type="ECO:0000256" key="2">
    <source>
        <dbReference type="ARBA" id="ARBA00004123"/>
    </source>
</evidence>
<dbReference type="Gene3D" id="3.30.2410.10">
    <property type="entry name" value="Hect, E3 ligase catalytic domain"/>
    <property type="match status" value="1"/>
</dbReference>
<evidence type="ECO:0000256" key="13">
    <source>
        <dbReference type="SAM" id="MobiDB-lite"/>
    </source>
</evidence>
<feature type="compositionally biased region" description="Polar residues" evidence="13">
    <location>
        <begin position="2991"/>
        <end position="3001"/>
    </location>
</feature>
<dbReference type="GO" id="GO:0005737">
    <property type="term" value="C:cytoplasm"/>
    <property type="evidence" value="ECO:0007669"/>
    <property type="project" value="TreeGrafter"/>
</dbReference>
<feature type="compositionally biased region" description="Polar residues" evidence="13">
    <location>
        <begin position="3085"/>
        <end position="3094"/>
    </location>
</feature>
<feature type="region of interest" description="Disordered" evidence="13">
    <location>
        <begin position="1782"/>
        <end position="1836"/>
    </location>
</feature>
<dbReference type="Gene3D" id="6.10.250.1630">
    <property type="match status" value="1"/>
</dbReference>
<dbReference type="PANTHER" id="PTHR11254:SF67">
    <property type="entry name" value="E3 UBIQUITIN-PROTEIN LIGASE HUWE1"/>
    <property type="match status" value="1"/>
</dbReference>
<dbReference type="Pfam" id="PF14377">
    <property type="entry name" value="UBM"/>
    <property type="match status" value="3"/>
</dbReference>
<dbReference type="Gene3D" id="3.90.1750.10">
    <property type="entry name" value="Hect, E3 ligase catalytic domains"/>
    <property type="match status" value="1"/>
</dbReference>
<feature type="region of interest" description="Disordered" evidence="13">
    <location>
        <begin position="1022"/>
        <end position="1066"/>
    </location>
</feature>
<dbReference type="UniPathway" id="UPA00143"/>
<dbReference type="Gene3D" id="3.30.720.50">
    <property type="match status" value="1"/>
</dbReference>
<evidence type="ECO:0000313" key="17">
    <source>
        <dbReference type="Proteomes" id="UP000694845"/>
    </source>
</evidence>
<dbReference type="InterPro" id="IPR025527">
    <property type="entry name" value="HUWE1/Rev1_UBM"/>
</dbReference>
<keyword evidence="17" id="KW-1185">Reference proteome</keyword>
<feature type="compositionally biased region" description="Acidic residues" evidence="13">
    <location>
        <begin position="2830"/>
        <end position="2840"/>
    </location>
</feature>
<feature type="compositionally biased region" description="Low complexity" evidence="13">
    <location>
        <begin position="2622"/>
        <end position="2631"/>
    </location>
</feature>
<feature type="region of interest" description="Disordered" evidence="13">
    <location>
        <begin position="3690"/>
        <end position="3770"/>
    </location>
</feature>
<evidence type="ECO:0000256" key="9">
    <source>
        <dbReference type="ARBA" id="ARBA00023204"/>
    </source>
</evidence>
<dbReference type="InterPro" id="IPR010314">
    <property type="entry name" value="E3_Ub_ligase_DUF913"/>
</dbReference>
<dbReference type="Pfam" id="PF06025">
    <property type="entry name" value="DUF913"/>
    <property type="match status" value="1"/>
</dbReference>
<evidence type="ECO:0000256" key="7">
    <source>
        <dbReference type="ARBA" id="ARBA00022763"/>
    </source>
</evidence>
<evidence type="ECO:0000256" key="12">
    <source>
        <dbReference type="PROSITE-ProRule" id="PRU00104"/>
    </source>
</evidence>
<sequence length="4636" mass="499476">MKVDRSKLKKSSSEVPSDCKALIEKLKSCADLSAELAHINTWNHGKCELFHWVDVLDRFDSVLEDGCRTTPDCPWHLALDLPGHAPLKQLVHSVLNFTALLIEHSFSRHLYNSIEHLTTLLSSSDLNTVLAVLNLVYVFSKRSNFLIKLAAEKRQELFSRLTYLAESWGGKDNGFGLAECCQNGPKPRVPTSATTLHFEFYSELVTPEDRPAKKHTPHAVTVIHLENVDRIAASPAEIMEDLMKNYNVPKEKQMLLFTHIRLAHCFATHDKRMQCVQARLQALSVLVYSSAIQEVSNSLLYSGLVEELVDVLELDDLRLVDIKAASLRTLTSIIHLDRNPKLVNIIDATGASSYHGFLPVLVRRCIQAMIDPTMEAFPHALATALFSFLYHLASYETGGEALVSCGMMESLLKVIKWPGEDEQIHTTFVTRAVRVVDLITNLDMAAFQTHQGLSTFINRLEHEVAICRKQAPFVLRPSISGDHDGSYSPAHYAEDSMELDSVDGGGGGVSGSKEEGAGGSGPKDKKRKTDGAQCFPQRAALLKSMLNFLKKAIPDPAFSDSIRHVMDGTLPSSLKHIISNAEYYGPSLFLLACELVTVYVFQEPSLLSSLQDTGLTDVMLHALLIKDVPATKEVLGSLPNIFSALCLNARGLNAFVQCKPFDKLFKVLLSPTYLPAMKRRRSNDALGDTASSLGSAMDELMRHQPLLKADAMKAIIKLLEEICVLGRDPKYTCSRTPSKTKVQEGGGGAGNGAPSGNLDGDAGNDTSSDDEEDEDEIASTMSQTSALKTEAEMQPSLGPEVKTPIPLLDYILNVMKFVEAILSNNATDDHCREFVNQKGLVPLMGILGLPNMPIDFPSNPACQAVAGVCKSVLSLAHETSVLKQGLLYLNDVLQSLEPLHHPLGAPGGSVLLRELVNTPNISEAPQSAQATPLLHAMASAHAYVTMFVHVCRVGQSDVRTISVNQWGSDLGQSVLRGLSKLYTSLVWESIVLLALFTPGALPEGCDLGKAEKEKLLPKEIQVLVDDASKPSRKSEDSKSEDSKTEDPKSEDPEGAPRTGELDAGIAGSSLMDVSDMALSPMEVEDSTKPEGKDSRGAGTKPKMSQQMLRQLRQAMPVLYAPSRLGKALSELFGLLVKLCVGSAGRQRSRQQLQPNVNSPSEAARNTAKALTDLLASSLSWTPPPACPLPKFRLTFYICAVSFASSMLFDEKKNPYHLMLQKFMTSGAHTAVFEAFNWALSMGGKVPTSEGLEHAELPEGTGEFLDVWLVLIEKLVNPEAVLDSPHSLPARASPGRAAHAPFSPAQFLISTHKAAFGAVASLWERRPLKVYGGRMSESLLAILCHILRGEAVVRERLEKEKADEAAAAAVAAAGEAASGSSAGGSSVSGGGPSSSSSALVSSRLLGDSGLFDASGLLGRSRPRAEPNEEHVQQLIDMGFSRDHAREALQHTTSLEQAAEWALTHPPSITAGFGTGLSEEEEMMRAIAMSLGESIQMPSDQEEEERKKKEEDERAKKEQEAAKEKERLASDRIPEEPPLDKSLLDEFVNNMLPGCFKLLDELPDTVYRICDLLVVANNRDGEPWRKRMLKSLVIEIAENSKLLLETACPAPQHLFGMGSSVDGAWATDRATKLATSPPAAKLAPRLHLLCLLFEEMKGVSAQAVDESGVLRVLVSLLEESQKCMCSVKECATPKWLGPLLLLIDQFEKAAVTARRKLAQKGATHIWKWFDDSTGRWCTYSSANNKTIDDAYWAGKPIVRFTAARRRYMVHFSTMVQLNEETFNRRPVMQTLPSKEQAKDTDRDGKEDKRRDSAKKLKTSRPTEGVGSASVSTEDKPATAREPEVVAIQGLDMDHIITIIRSCVGLISLPVEPDTLHAVMRVCLRFTRNHQVALLFAELGGPRMLLSLKTSSSFNGFSYLATILIRHVFEERAVLRHAMDKLMTSIGNRGIGCPVCGVLQGSIGSRELHYVLRKLGPLACRDEGVFDETARSILRIALPVPKRGDEDESRYTGPNALQLLKALPMKPYTHPAMTDLMKQVLCDLLNALTAPSEPSPPPTAAATEASSQGGTNDKKASSAAAATVNPPAEIGLGLREIGDELLQFYSGGRNLQGNRITTQRLDSGTDAANADEEHGAVLAYILDHLLPQCQTAGDKDCPALAQVLLASIASSNHSPEAQSILVTETKAALARALALPESSEKHVRVQSLTLLISVMIEACPPPGSAQQQQQGGGYGSKHHPSAMNNMIRLLLRKGLAVDLARVPHSLDLSSPNMAATVNSALKPLETLSRVVNQPSPGVGTGLGKAVLKPRAGIGRSSALEDVGHSRSVTGNSLQSGNSLAAMGELRGGVSRGNTGLLSQNLQDVINNTPTSQATAAMESRTELDDIMDELLERGREPTSILGETLIATGPERLGSLGSGFLDQAGDASQDEMVITMTDEGEEMDHAMEDAEMNNHHSNEEETADIDGDGDSVHDGDSAAESDSDDDSEDQRDEEECDEDCVECEEEDEEEEEEEEEEDEEEHEGSDMDMEYDYYDDLEESYFGVADRDEDLFIQLEDVFPGESYHHGSILGVPASIRTYQLPVAVHDDNANGPSIPAAPSAVTTHHPLLIRHADHTNLTHGFGSSSAAAAAGGARSHRPRGQRGHRHGQNPTQTVHIYHSGNARPPSVPTILRLLGLSSAADIVQLTSGGASTTSSSSQTRIYLADSADDPMMLGGRGGGGAGGYEGLYEDLYQDNLNEGYLAGSDPVSSVPTTYQRWDEEARLLDGASMHDCVQALKPDLIELLEKHRDEELAERREKRRKQAEEEAAKKAQEETEQAPKKRDAKKFLEELCKEEEDEEDEAGDKTAAEGNKEKEEKMEVTEGESQSEATTSSMPDASGSPTPADLTAGINELASSIAAAAVGLRTSSLVPGSQAASLTASGAPSLLSPDSSSFVSTATTMVPAISSMESLPVVPLATTDRSTGEVVTCSVPITTTDPQLVTVVASTATPPLSVMSMPSSQDPSTAASAGISSSSSSSNSGIAQGAAVVSTSSSSFARASTILASEPTFASLLAQDYPVPGASPSVPATTAGSSVSSQPPASSTSTLAVTEQTSSQGADTPPSDPSGSSDALGDIKLPEGVDPSFLAALPESIRQEVLREHLGIRHSQPPASFASSSSAGAGTSGSTLTVPTSSSAASAAAAATTTLDPNSSISQVNPEFLAALPLHIQEEVLAQERAEQQRLLASQQSATAAAAAASEPVDPAAFIQNLPPGLRQTVLADMDDSVLALLPQELAAEAQALRIDRVLRHRQLMQERLLRETGMLGAILQSSGLSSRLGQGGIYRLSVPRSTSGYSWSWGSGSRGLSTARSGSANTTTTASGGLAQFQGRQLVDLEALTCLLVLLFVNEPKLNTARLHRVLRNLSYHPSTRQWILQALLGILERTSGSPVKGTPMLQESRVTVGGSVPGGSDVDTGSRGDGRINQHQQQQPSWLSISMDAALGCRASVFQVQRGSSKKTSDRQGALVCIHPQAAPLVCRHVLETLVSLAKVFPHQFVPQRPKDLQKSASESGSGSSIKLGDTATPLSQSDSLTSNLSQTSTSGGKAGSSSSSSRLEAEFWDLLVRLDNTSLGRKGKMTSKSSGSALDKDGKRGADTAHSPMAVLMGMLAHPVVRRSTALTDKMLHLLSLVSASLPETDKRDKIDQSTIKSIARLSRQTAEPAQPCTPAQSRHDSVSDGTVTPSITDSASGERQQAPSTTSSAGSPMDTASITDVSDTQELEADKREEKQAAEAAEKTIIEERLLKLAVDVLTAHSCSEDGLEDATTLLMQLSRGHGFTRQTVLALLLEGAKEIGYALCSDIKKLLAEVHQYQETSELNSEDEASTSAGASSGHAAAGTLRDRFNPSTSVVVSAATRRPGNAKRSGFELRLPSMALFTAKMSNQNLFLRMLKVVVQLKEAAKKAARKASALSKSLSGTASHLAAAVAALEANASEHMEAMNRRGQAAVRTSQDAIVTTSPVTGTSTPTTTAAAAASGVTSTPTPASLPQQQSGVAAAGQTSGSSSSSSRTASGGSAAAETPMEVDQPTLTSVQQGVAALKQASLDMQGAGSSKADEPEDNEPRLSSQLALDELWDTLSACLTDLSQTPDHHSVLVLQPAVEAFFLVHASEKDGARDALAGGKPPLARDGSLSQPVPDSAPLSPMPLSAGGLTTSGAGSFFARESSVTSIVTTNMPLDTQKFLSFAEMHRNVLNQILRQSTVHLSEGPFSVLVNHVRILDFDVKRRYFRQELERLDEGARREDMAVHVRREHVFEDSYRELHRRSPEEWKNRFYVLFEGEEGQDAGGLLREWYLIISKEIFNPMYALFKVSPGDRVTYLPNPASHCNSNHLSYFKFVGRIIAKAIYDNKLLDCYFSRSYYKHILGKPVKYTDMESEDYSFYQGLVFLLEHSVTELGYELTFSTEIEEFGVTEIRDLKPNGRNIPVTAENKLEYVHLVCQMKMTGAIRKQLDSFLEGFYDIIPKRLISIFNEQELELLISGLPTIDVDDLKANTEYHKYQANSLQIQWFWRALRSFDQAIRAKFLQFVTGTSKVPLQGFASLEGMNGPQKFQIHRDDRSTDRLPTAHTCFNQLDLPAYETYDKLRKMLLLAIEECTEGFGLA</sequence>
<feature type="compositionally biased region" description="Acidic residues" evidence="13">
    <location>
        <begin position="2474"/>
        <end position="2524"/>
    </location>
</feature>
<feature type="compositionally biased region" description="Low complexity" evidence="13">
    <location>
        <begin position="3544"/>
        <end position="3553"/>
    </location>
</feature>
<feature type="compositionally biased region" description="Basic and acidic residues" evidence="13">
    <location>
        <begin position="1085"/>
        <end position="1095"/>
    </location>
</feature>
<feature type="compositionally biased region" description="Acidic residues" evidence="13">
    <location>
        <begin position="2457"/>
        <end position="2466"/>
    </location>
</feature>
<feature type="region of interest" description="Disordered" evidence="13">
    <location>
        <begin position="3853"/>
        <end position="3876"/>
    </location>
</feature>
<feature type="compositionally biased region" description="Basic and acidic residues" evidence="13">
    <location>
        <begin position="2791"/>
        <end position="2829"/>
    </location>
</feature>
<feature type="compositionally biased region" description="Low complexity" evidence="13">
    <location>
        <begin position="3861"/>
        <end position="3875"/>
    </location>
</feature>
<feature type="domain" description="WWE" evidence="16">
    <location>
        <begin position="1710"/>
        <end position="1787"/>
    </location>
</feature>
<gene>
    <name evidence="18" type="primary">LOC110973984</name>
</gene>
<evidence type="ECO:0000259" key="14">
    <source>
        <dbReference type="PROSITE" id="PS50030"/>
    </source>
</evidence>
<feature type="region of interest" description="Disordered" evidence="13">
    <location>
        <begin position="2449"/>
        <end position="2524"/>
    </location>
</feature>
<feature type="region of interest" description="Disordered" evidence="13">
    <location>
        <begin position="3062"/>
        <end position="3115"/>
    </location>
</feature>
<feature type="region of interest" description="Disordered" evidence="13">
    <location>
        <begin position="3143"/>
        <end position="3169"/>
    </location>
</feature>
<feature type="region of interest" description="Disordered" evidence="13">
    <location>
        <begin position="4080"/>
        <end position="4100"/>
    </location>
</feature>
<dbReference type="SUPFAM" id="SSF56204">
    <property type="entry name" value="Hect, E3 ligase catalytic domain"/>
    <property type="match status" value="1"/>
</dbReference>
<feature type="compositionally biased region" description="Low complexity" evidence="13">
    <location>
        <begin position="3149"/>
        <end position="3169"/>
    </location>
</feature>
<dbReference type="GO" id="GO:0061630">
    <property type="term" value="F:ubiquitin protein ligase activity"/>
    <property type="evidence" value="ECO:0007669"/>
    <property type="project" value="UniProtKB-EC"/>
</dbReference>
<feature type="compositionally biased region" description="Gly residues" evidence="13">
    <location>
        <begin position="744"/>
        <end position="753"/>
    </location>
</feature>
<feature type="compositionally biased region" description="Basic and acidic residues" evidence="13">
    <location>
        <begin position="2841"/>
        <end position="2858"/>
    </location>
</feature>
<dbReference type="InterPro" id="IPR003903">
    <property type="entry name" value="UIM_dom"/>
</dbReference>
<dbReference type="InterPro" id="IPR009060">
    <property type="entry name" value="UBA-like_sf"/>
</dbReference>
<evidence type="ECO:0000259" key="15">
    <source>
        <dbReference type="PROSITE" id="PS50237"/>
    </source>
</evidence>
<comment type="subcellular location">
    <subcellularLocation>
        <location evidence="2">Nucleus</location>
    </subcellularLocation>
</comment>
<dbReference type="Pfam" id="PF00632">
    <property type="entry name" value="HECT"/>
    <property type="match status" value="1"/>
</dbReference>
<evidence type="ECO:0000256" key="8">
    <source>
        <dbReference type="ARBA" id="ARBA00022786"/>
    </source>
</evidence>
<evidence type="ECO:0000256" key="3">
    <source>
        <dbReference type="ARBA" id="ARBA00004906"/>
    </source>
</evidence>
<dbReference type="InterPro" id="IPR010309">
    <property type="entry name" value="E3_Ub_ligase_DUF908"/>
</dbReference>
<dbReference type="SUPFAM" id="SSF117839">
    <property type="entry name" value="WWE domain"/>
    <property type="match status" value="1"/>
</dbReference>
<evidence type="ECO:0000259" key="16">
    <source>
        <dbReference type="PROSITE" id="PS50918"/>
    </source>
</evidence>
<feature type="compositionally biased region" description="Basic and acidic residues" evidence="13">
    <location>
        <begin position="1793"/>
        <end position="1812"/>
    </location>
</feature>
<feature type="region of interest" description="Disordered" evidence="13">
    <location>
        <begin position="2622"/>
        <end position="2660"/>
    </location>
</feature>
<dbReference type="SUPFAM" id="SSF46934">
    <property type="entry name" value="UBA-like"/>
    <property type="match status" value="1"/>
</dbReference>
<dbReference type="OrthoDB" id="8068875at2759"/>
<keyword evidence="5" id="KW-0597">Phosphoprotein</keyword>
<feature type="compositionally biased region" description="Low complexity" evidence="13">
    <location>
        <begin position="3071"/>
        <end position="3084"/>
    </location>
</feature>
<dbReference type="Gene3D" id="3.30.2160.10">
    <property type="entry name" value="Hect, E3 ligase catalytic domain"/>
    <property type="match status" value="1"/>
</dbReference>
<feature type="compositionally biased region" description="Basic and acidic residues" evidence="13">
    <location>
        <begin position="1026"/>
        <end position="1051"/>
    </location>
</feature>
<feature type="compositionally biased region" description="Low complexity" evidence="13">
    <location>
        <begin position="3439"/>
        <end position="3451"/>
    </location>
</feature>
<evidence type="ECO:0000313" key="18">
    <source>
        <dbReference type="RefSeq" id="XP_022080949.1"/>
    </source>
</evidence>
<dbReference type="SMART" id="SM00119">
    <property type="entry name" value="HECTc"/>
    <property type="match status" value="1"/>
</dbReference>
<dbReference type="FunFam" id="3.30.2160.10:FF:000007">
    <property type="entry name" value="E3 ubiquitin-protein ligase HUWE1 isoform X2"/>
    <property type="match status" value="1"/>
</dbReference>
<dbReference type="EC" id="2.3.2.26" evidence="4"/>
<comment type="pathway">
    <text evidence="3">Protein modification; protein ubiquitination.</text>
</comment>
<feature type="region of interest" description="Disordered" evidence="13">
    <location>
        <begin position="3537"/>
        <end position="3588"/>
    </location>
</feature>
<dbReference type="RefSeq" id="XP_022080949.1">
    <property type="nucleotide sequence ID" value="XM_022225257.1"/>
</dbReference>
<dbReference type="GO" id="GO:0006511">
    <property type="term" value="P:ubiquitin-dependent protein catabolic process"/>
    <property type="evidence" value="ECO:0007669"/>
    <property type="project" value="TreeGrafter"/>
</dbReference>
<feature type="domain" description="HECT" evidence="15">
    <location>
        <begin position="4300"/>
        <end position="4636"/>
    </location>
</feature>
<dbReference type="PROSITE" id="PS50918">
    <property type="entry name" value="WWE"/>
    <property type="match status" value="1"/>
</dbReference>
<dbReference type="PROSITE" id="PS50330">
    <property type="entry name" value="UIM"/>
    <property type="match status" value="1"/>
</dbReference>
<dbReference type="SMART" id="SM00678">
    <property type="entry name" value="WWE"/>
    <property type="match status" value="1"/>
</dbReference>
<dbReference type="InterPro" id="IPR000569">
    <property type="entry name" value="HECT_dom"/>
</dbReference>
<dbReference type="FunFam" id="3.30.2410.10:FF:000004">
    <property type="entry name" value="E3 ubiquitin-protein ligase HUWE1, variant"/>
    <property type="match status" value="1"/>
</dbReference>
<dbReference type="KEGG" id="aplc:110973984"/>
<feature type="compositionally biased region" description="Basic and acidic residues" evidence="13">
    <location>
        <begin position="3758"/>
        <end position="3770"/>
    </location>
</feature>
<organism evidence="17 18">
    <name type="scientific">Acanthaster planci</name>
    <name type="common">Crown-of-thorns starfish</name>
    <dbReference type="NCBI Taxonomy" id="133434"/>
    <lineage>
        <taxon>Eukaryota</taxon>
        <taxon>Metazoa</taxon>
        <taxon>Echinodermata</taxon>
        <taxon>Eleutherozoa</taxon>
        <taxon>Asterozoa</taxon>
        <taxon>Asteroidea</taxon>
        <taxon>Valvatacea</taxon>
        <taxon>Valvatida</taxon>
        <taxon>Acanthasteridae</taxon>
        <taxon>Acanthaster</taxon>
    </lineage>
</organism>
<feature type="region of interest" description="Disordered" evidence="13">
    <location>
        <begin position="2791"/>
        <end position="2885"/>
    </location>
</feature>
<dbReference type="InterPro" id="IPR037197">
    <property type="entry name" value="WWE_dom_sf"/>
</dbReference>
<feature type="region of interest" description="Disordered" evidence="13">
    <location>
        <begin position="1080"/>
        <end position="1105"/>
    </location>
</feature>
<evidence type="ECO:0000256" key="6">
    <source>
        <dbReference type="ARBA" id="ARBA00022679"/>
    </source>
</evidence>
<dbReference type="Pfam" id="PF02825">
    <property type="entry name" value="WWE"/>
    <property type="match status" value="1"/>
</dbReference>
<feature type="region of interest" description="Disordered" evidence="13">
    <location>
        <begin position="3439"/>
        <end position="3468"/>
    </location>
</feature>
<accession>A0A8B7XJH5</accession>
<dbReference type="Proteomes" id="UP000694845">
    <property type="component" value="Unplaced"/>
</dbReference>
<dbReference type="InterPro" id="IPR018123">
    <property type="entry name" value="WWE-dom_subgr"/>
</dbReference>
<dbReference type="SUPFAM" id="SSF48371">
    <property type="entry name" value="ARM repeat"/>
    <property type="match status" value="1"/>
</dbReference>
<feature type="compositionally biased region" description="Polar residues" evidence="13">
    <location>
        <begin position="3713"/>
        <end position="3754"/>
    </location>
</feature>
<feature type="compositionally biased region" description="Basic residues" evidence="13">
    <location>
        <begin position="2632"/>
        <end position="2645"/>
    </location>
</feature>
<dbReference type="GO" id="GO:0008270">
    <property type="term" value="F:zinc ion binding"/>
    <property type="evidence" value="ECO:0007669"/>
    <property type="project" value="InterPro"/>
</dbReference>
<feature type="region of interest" description="Disordered" evidence="13">
    <location>
        <begin position="1490"/>
        <end position="1535"/>
    </location>
</feature>
<feature type="active site" description="Glycyl thioester intermediate" evidence="12">
    <location>
        <position position="4603"/>
    </location>
</feature>
<feature type="region of interest" description="Disordered" evidence="13">
    <location>
        <begin position="503"/>
        <end position="530"/>
    </location>
</feature>
<proteinExistence type="inferred from homology"/>
<feature type="compositionally biased region" description="Low complexity" evidence="13">
    <location>
        <begin position="3563"/>
        <end position="3588"/>
    </location>
</feature>
<name>A0A8B7XJH5_ACAPL</name>
<feature type="region of interest" description="Disordered" evidence="13">
    <location>
        <begin position="2045"/>
        <end position="2079"/>
    </location>
</feature>
<dbReference type="OMA" id="ADEMKYG"/>
<dbReference type="Pfam" id="PF00627">
    <property type="entry name" value="UBA"/>
    <property type="match status" value="1"/>
</dbReference>
<dbReference type="InterPro" id="IPR041918">
    <property type="entry name" value="UBA_HUWE1"/>
</dbReference>
<feature type="domain" description="UBA" evidence="14">
    <location>
        <begin position="1424"/>
        <end position="1463"/>
    </location>
</feature>
<dbReference type="InterPro" id="IPR015940">
    <property type="entry name" value="UBA"/>
</dbReference>
<evidence type="ECO:0000256" key="10">
    <source>
        <dbReference type="ARBA" id="ARBA00023242"/>
    </source>
</evidence>
<dbReference type="PROSITE" id="PS50030">
    <property type="entry name" value="UBA"/>
    <property type="match status" value="1"/>
</dbReference>
<comment type="similarity">
    <text evidence="11">Belongs to the UPL family. TOM1/PTR1 subfamily.</text>
</comment>
<keyword evidence="7" id="KW-0227">DNA damage</keyword>
<dbReference type="GO" id="GO:0000209">
    <property type="term" value="P:protein polyubiquitination"/>
    <property type="evidence" value="ECO:0007669"/>
    <property type="project" value="TreeGrafter"/>
</dbReference>
<protein>
    <recommendedName>
        <fullName evidence="4">HECT-type E3 ubiquitin transferase</fullName>
        <ecNumber evidence="4">2.3.2.26</ecNumber>
    </recommendedName>
</protein>
<dbReference type="InterPro" id="IPR035983">
    <property type="entry name" value="Hect_E3_ubiquitin_ligase"/>
</dbReference>
<keyword evidence="8 12" id="KW-0833">Ubl conjugation pathway</keyword>
<dbReference type="FunFam" id="3.90.1750.10:FF:000003">
    <property type="entry name" value="E3 ubiquitin-protein ligase UPL1"/>
    <property type="match status" value="1"/>
</dbReference>
<evidence type="ECO:0000256" key="5">
    <source>
        <dbReference type="ARBA" id="ARBA00022553"/>
    </source>
</evidence>
<reference evidence="18" key="1">
    <citation type="submission" date="2025-08" db="UniProtKB">
        <authorList>
            <consortium name="RefSeq"/>
        </authorList>
    </citation>
    <scope>IDENTIFICATION</scope>
</reference>
<dbReference type="CDD" id="cd14288">
    <property type="entry name" value="UBA_HUWE1"/>
    <property type="match status" value="1"/>
</dbReference>
<dbReference type="GO" id="GO:0006281">
    <property type="term" value="P:DNA repair"/>
    <property type="evidence" value="ECO:0007669"/>
    <property type="project" value="UniProtKB-KW"/>
</dbReference>
<dbReference type="InterPro" id="IPR050409">
    <property type="entry name" value="E3_ubiq-protein_ligase"/>
</dbReference>
<dbReference type="PROSITE" id="PS50237">
    <property type="entry name" value="HECT"/>
    <property type="match status" value="1"/>
</dbReference>
<evidence type="ECO:0000256" key="4">
    <source>
        <dbReference type="ARBA" id="ARBA00012485"/>
    </source>
</evidence>
<keyword evidence="9" id="KW-0234">DNA repair</keyword>
<feature type="region of interest" description="Disordered" evidence="13">
    <location>
        <begin position="4151"/>
        <end position="4182"/>
    </location>
</feature>
<keyword evidence="10" id="KW-0539">Nucleus</keyword>
<dbReference type="GO" id="GO:0005634">
    <property type="term" value="C:nucleus"/>
    <property type="evidence" value="ECO:0007669"/>
    <property type="project" value="UniProtKB-SubCell"/>
</dbReference>
<keyword evidence="6" id="KW-0808">Transferase</keyword>
<feature type="compositionally biased region" description="Basic and acidic residues" evidence="13">
    <location>
        <begin position="1502"/>
        <end position="1535"/>
    </location>
</feature>
<feature type="region of interest" description="Disordered" evidence="13">
    <location>
        <begin position="2991"/>
        <end position="3019"/>
    </location>
</feature>
<dbReference type="Gene3D" id="1.10.8.10">
    <property type="entry name" value="DNA helicase RuvA subunit, C-terminal domain"/>
    <property type="match status" value="1"/>
</dbReference>
<feature type="compositionally biased region" description="Low complexity" evidence="13">
    <location>
        <begin position="3993"/>
        <end position="4054"/>
    </location>
</feature>
<dbReference type="Pfam" id="PF06012">
    <property type="entry name" value="DUF908"/>
    <property type="match status" value="1"/>
</dbReference>
<feature type="region of interest" description="Disordered" evidence="13">
    <location>
        <begin position="734"/>
        <end position="799"/>
    </location>
</feature>
<comment type="catalytic activity">
    <reaction evidence="1">
        <text>S-ubiquitinyl-[E2 ubiquitin-conjugating enzyme]-L-cysteine + [acceptor protein]-L-lysine = [E2 ubiquitin-conjugating enzyme]-L-cysteine + N(6)-ubiquitinyl-[acceptor protein]-L-lysine.</text>
        <dbReference type="EC" id="2.3.2.26"/>
    </reaction>
</comment>
<feature type="region of interest" description="Disordered" evidence="13">
    <location>
        <begin position="3973"/>
        <end position="4058"/>
    </location>
</feature>
<feature type="region of interest" description="Disordered" evidence="13">
    <location>
        <begin position="3609"/>
        <end position="3631"/>
    </location>
</feature>
<feature type="compositionally biased region" description="Polar residues" evidence="13">
    <location>
        <begin position="2864"/>
        <end position="2879"/>
    </location>
</feature>
<dbReference type="InterPro" id="IPR004170">
    <property type="entry name" value="WWE_dom"/>
</dbReference>